<dbReference type="AlphaFoldDB" id="A0A6P4DRP3"/>
<dbReference type="GeneID" id="107494672"/>
<organism evidence="1 2">
    <name type="scientific">Arachis duranensis</name>
    <name type="common">Wild peanut</name>
    <dbReference type="NCBI Taxonomy" id="130453"/>
    <lineage>
        <taxon>Eukaryota</taxon>
        <taxon>Viridiplantae</taxon>
        <taxon>Streptophyta</taxon>
        <taxon>Embryophyta</taxon>
        <taxon>Tracheophyta</taxon>
        <taxon>Spermatophyta</taxon>
        <taxon>Magnoliopsida</taxon>
        <taxon>eudicotyledons</taxon>
        <taxon>Gunneridae</taxon>
        <taxon>Pentapetalae</taxon>
        <taxon>rosids</taxon>
        <taxon>fabids</taxon>
        <taxon>Fabales</taxon>
        <taxon>Fabaceae</taxon>
        <taxon>Papilionoideae</taxon>
        <taxon>50 kb inversion clade</taxon>
        <taxon>dalbergioids sensu lato</taxon>
        <taxon>Dalbergieae</taxon>
        <taxon>Pterocarpus clade</taxon>
        <taxon>Arachis</taxon>
    </lineage>
</organism>
<name>A0A6P4DRP3_ARADU</name>
<evidence type="ECO:0000313" key="1">
    <source>
        <dbReference type="Proteomes" id="UP000515211"/>
    </source>
</evidence>
<evidence type="ECO:0000313" key="2">
    <source>
        <dbReference type="RefSeq" id="XP_015971197.1"/>
    </source>
</evidence>
<proteinExistence type="predicted"/>
<keyword evidence="1" id="KW-1185">Reference proteome</keyword>
<dbReference type="KEGG" id="adu:107494672"/>
<reference evidence="1" key="1">
    <citation type="journal article" date="2016" name="Nat. Genet.">
        <title>The genome sequences of Arachis duranensis and Arachis ipaensis, the diploid ancestors of cultivated peanut.</title>
        <authorList>
            <person name="Bertioli D.J."/>
            <person name="Cannon S.B."/>
            <person name="Froenicke L."/>
            <person name="Huang G."/>
            <person name="Farmer A.D."/>
            <person name="Cannon E.K."/>
            <person name="Liu X."/>
            <person name="Gao D."/>
            <person name="Clevenger J."/>
            <person name="Dash S."/>
            <person name="Ren L."/>
            <person name="Moretzsohn M.C."/>
            <person name="Shirasawa K."/>
            <person name="Huang W."/>
            <person name="Vidigal B."/>
            <person name="Abernathy B."/>
            <person name="Chu Y."/>
            <person name="Niederhuth C.E."/>
            <person name="Umale P."/>
            <person name="Araujo A.C."/>
            <person name="Kozik A."/>
            <person name="Kim K.D."/>
            <person name="Burow M.D."/>
            <person name="Varshney R.K."/>
            <person name="Wang X."/>
            <person name="Zhang X."/>
            <person name="Barkley N."/>
            <person name="Guimaraes P.M."/>
            <person name="Isobe S."/>
            <person name="Guo B."/>
            <person name="Liao B."/>
            <person name="Stalker H.T."/>
            <person name="Schmitz R.J."/>
            <person name="Scheffler B.E."/>
            <person name="Leal-Bertioli S.C."/>
            <person name="Xun X."/>
            <person name="Jackson S.A."/>
            <person name="Michelmore R."/>
            <person name="Ozias-Akins P."/>
        </authorList>
    </citation>
    <scope>NUCLEOTIDE SEQUENCE [LARGE SCALE GENOMIC DNA]</scope>
    <source>
        <strain evidence="1">cv. V14167</strain>
    </source>
</reference>
<dbReference type="RefSeq" id="XP_015971197.1">
    <property type="nucleotide sequence ID" value="XM_016115711.1"/>
</dbReference>
<dbReference type="Proteomes" id="UP000515211">
    <property type="component" value="Chromosome 6"/>
</dbReference>
<gene>
    <name evidence="2" type="primary">LOC107494672</name>
</gene>
<sequence length="340" mass="37098">MPACSSSVPLSALSSVSVIAHEAVLVASPPFATDLNRSRDGEISDTRSLGELAIAMAESATIANDNDDDIVRTTPVVDGGASNSGTQHDTQNTGALAEFQVSQQFQDKKEIVLSVKTYSIRREVEYKVLESDHHKYYGKCKEFGNGDDRMIDYHVISAFILPKIRADAAVSIKVLSVHITMPGSVAVLKTSPVRVGGQVDETSAYFHQLFWTSYRVSSPSIIASHWLVSTRLTCTHVMLQPSILVILDRHNGIKAALEVLDGSWLPPNAYRTFYICHVATNFSLSFNGKDALRFLVRLRSSFTTDSTSSDPKMLQCVTGLTGSTMHNRLSIRTNVGDSGI</sequence>
<accession>A0A6P4DRP3</accession>
<protein>
    <submittedName>
        <fullName evidence="2">Uncharacterized protein LOC107494672</fullName>
    </submittedName>
</protein>
<reference evidence="2" key="2">
    <citation type="submission" date="2025-08" db="UniProtKB">
        <authorList>
            <consortium name="RefSeq"/>
        </authorList>
    </citation>
    <scope>IDENTIFICATION</scope>
    <source>
        <tissue evidence="2">Whole plant</tissue>
    </source>
</reference>